<feature type="non-terminal residue" evidence="3">
    <location>
        <position position="329"/>
    </location>
</feature>
<comment type="caution">
    <text evidence="3">The sequence shown here is derived from an EMBL/GenBank/DDBJ whole genome shotgun (WGS) entry which is preliminary data.</text>
</comment>
<dbReference type="GO" id="GO:0004016">
    <property type="term" value="F:adenylate cyclase activity"/>
    <property type="evidence" value="ECO:0007669"/>
    <property type="project" value="TreeGrafter"/>
</dbReference>
<dbReference type="PANTHER" id="PTHR16305:SF28">
    <property type="entry name" value="GUANYLATE CYCLASE DOMAIN-CONTAINING PROTEIN"/>
    <property type="match status" value="1"/>
</dbReference>
<evidence type="ECO:0008006" key="4">
    <source>
        <dbReference type="Google" id="ProtNLM"/>
    </source>
</evidence>
<dbReference type="SUPFAM" id="SSF52540">
    <property type="entry name" value="P-loop containing nucleoside triphosphate hydrolases"/>
    <property type="match status" value="1"/>
</dbReference>
<dbReference type="GO" id="GO:0005737">
    <property type="term" value="C:cytoplasm"/>
    <property type="evidence" value="ECO:0007669"/>
    <property type="project" value="TreeGrafter"/>
</dbReference>
<keyword evidence="2" id="KW-0067">ATP-binding</keyword>
<dbReference type="EMBL" id="LAZR01033051">
    <property type="protein sequence ID" value="KKL49186.1"/>
    <property type="molecule type" value="Genomic_DNA"/>
</dbReference>
<dbReference type="AlphaFoldDB" id="A0A0F9D655"/>
<evidence type="ECO:0000256" key="1">
    <source>
        <dbReference type="ARBA" id="ARBA00022741"/>
    </source>
</evidence>
<name>A0A0F9D655_9ZZZZ</name>
<organism evidence="3">
    <name type="scientific">marine sediment metagenome</name>
    <dbReference type="NCBI Taxonomy" id="412755"/>
    <lineage>
        <taxon>unclassified sequences</taxon>
        <taxon>metagenomes</taxon>
        <taxon>ecological metagenomes</taxon>
    </lineage>
</organism>
<dbReference type="InterPro" id="IPR027417">
    <property type="entry name" value="P-loop_NTPase"/>
</dbReference>
<sequence>METKLEFAIAYLSSIISIRVKDDLLQDISLEKRGRQTFDGLRATFVGEAQIKPVVVILEDIHWIDQTSEEFLVYLSSSVAENRIMILALHRPFYQCPWAMSSSYLRIPIRPLSHTEGEEMLHHVLGIREVASEVKDLIQRKAEGNPFFMEELILELLESGLMRKEGDVFRFVDQATNPPVPATVQDVIMARIDRLEDSWKHTLQLASVIGREFIFSILEKIAEPAHKLGPALQALQQSELITETNFFPELEYMFKHALTQDVTYNSILFKQRRMLHGKIAAAIEEIKNDVLEEHFETLAYHYKNGDRPEKAFEFLIRAGEKAMELSSVE</sequence>
<dbReference type="PANTHER" id="PTHR16305">
    <property type="entry name" value="TESTICULAR SOLUBLE ADENYLYL CYCLASE"/>
    <property type="match status" value="1"/>
</dbReference>
<keyword evidence="1" id="KW-0547">Nucleotide-binding</keyword>
<evidence type="ECO:0000256" key="2">
    <source>
        <dbReference type="ARBA" id="ARBA00022840"/>
    </source>
</evidence>
<reference evidence="3" key="1">
    <citation type="journal article" date="2015" name="Nature">
        <title>Complex archaea that bridge the gap between prokaryotes and eukaryotes.</title>
        <authorList>
            <person name="Spang A."/>
            <person name="Saw J.H."/>
            <person name="Jorgensen S.L."/>
            <person name="Zaremba-Niedzwiedzka K."/>
            <person name="Martijn J."/>
            <person name="Lind A.E."/>
            <person name="van Eijk R."/>
            <person name="Schleper C."/>
            <person name="Guy L."/>
            <person name="Ettema T.J."/>
        </authorList>
    </citation>
    <scope>NUCLEOTIDE SEQUENCE</scope>
</reference>
<proteinExistence type="predicted"/>
<evidence type="ECO:0000313" key="3">
    <source>
        <dbReference type="EMBL" id="KKL49186.1"/>
    </source>
</evidence>
<dbReference type="GO" id="GO:0005524">
    <property type="term" value="F:ATP binding"/>
    <property type="evidence" value="ECO:0007669"/>
    <property type="project" value="UniProtKB-KW"/>
</dbReference>
<protein>
    <recommendedName>
        <fullName evidence="4">Orc1-like AAA ATPase domain-containing protein</fullName>
    </recommendedName>
</protein>
<accession>A0A0F9D655</accession>
<gene>
    <name evidence="3" type="ORF">LCGC14_2318040</name>
</gene>